<dbReference type="Proteomes" id="UP000184550">
    <property type="component" value="Unassembled WGS sequence"/>
</dbReference>
<dbReference type="AlphaFoldDB" id="A0A7Z9BXG3"/>
<protein>
    <recommendedName>
        <fullName evidence="3">CRISPR-associated protein, Csd1 family</fullName>
    </recommendedName>
</protein>
<proteinExistence type="predicted"/>
<keyword evidence="2" id="KW-1185">Reference proteome</keyword>
<dbReference type="RefSeq" id="WP_083625242.1">
    <property type="nucleotide sequence ID" value="NZ_LR734878.1"/>
</dbReference>
<reference evidence="1" key="1">
    <citation type="submission" date="2019-10" db="EMBL/GenBank/DDBJ databases">
        <authorList>
            <consortium name="Genoscope - CEA"/>
            <person name="William W."/>
        </authorList>
    </citation>
    <scope>NUCLEOTIDE SEQUENCE [LARGE SCALE GENOMIC DNA]</scope>
    <source>
        <strain evidence="1">BBR_PRJEB10992</strain>
    </source>
</reference>
<sequence>MLAELYQFSKQFQLPPVGYSTNTAVYRIDLETSLISLLQTKTIKTVKKEDRVFFKPGQKLILPNLNRNSVAPLLIADTGEYLFGIGSSKDTNKKVSRYLELLQECWQMTSDPVLEKVLKFIRESSQKSIISQLETLGNKPQAGKKYGESERFVFYYQNPETEQAELVTNRPLIQKFWGKYFLSKQTIKAGKCIITGEETQVLTHILPGKLKGIPGGQSTGCAISSFDKSAYQSWGWDNCQNAPIGINTALGFLGGVEMLQSNPRHYHKLGNQMFVFWGDQNQEGINPEFWQDVTACRLKGLIQGINTGKSLDTRHYSKKFYLGILKGNKGRVAINRIDSISSDAIADNVEHFCQLQQWFDNWTKPIWVFRKAAFFDINKEHTEVIDTALIQFALLGKELPQIYAKKMIDRIYAEQDTFESFDRAKALFFYTQHPNMNDPNDLIAYQLGRITFLMHIAQMKARKQTKEDTNVTRSLKTLSTTPSQVFGRLYQGCYAHHLLEEETKYIKLLLDEEFRTISPEDLPDNFTLRQQSLFFVGFAKKRAEYFLPKSGKNKDQDFNNNEEE</sequence>
<accession>A0A7Z9BXG3</accession>
<evidence type="ECO:0000313" key="1">
    <source>
        <dbReference type="EMBL" id="VXD22942.1"/>
    </source>
</evidence>
<gene>
    <name evidence="1" type="ORF">PL8927_760186</name>
</gene>
<dbReference type="InterPro" id="IPR010144">
    <property type="entry name" value="CRISPR-assoc_prot_Csd1-typ"/>
</dbReference>
<dbReference type="OrthoDB" id="9778918at2"/>
<comment type="caution">
    <text evidence="1">The sequence shown here is derived from an EMBL/GenBank/DDBJ whole genome shotgun (WGS) entry which is preliminary data.</text>
</comment>
<evidence type="ECO:0000313" key="2">
    <source>
        <dbReference type="Proteomes" id="UP000184550"/>
    </source>
</evidence>
<evidence type="ECO:0008006" key="3">
    <source>
        <dbReference type="Google" id="ProtNLM"/>
    </source>
</evidence>
<dbReference type="EMBL" id="CZCU02000153">
    <property type="protein sequence ID" value="VXD22942.1"/>
    <property type="molecule type" value="Genomic_DNA"/>
</dbReference>
<dbReference type="Pfam" id="PF09709">
    <property type="entry name" value="Cas_Csd1"/>
    <property type="match status" value="1"/>
</dbReference>
<name>A0A7Z9BXG3_9CYAN</name>
<organism evidence="1 2">
    <name type="scientific">Planktothrix serta PCC 8927</name>
    <dbReference type="NCBI Taxonomy" id="671068"/>
    <lineage>
        <taxon>Bacteria</taxon>
        <taxon>Bacillati</taxon>
        <taxon>Cyanobacteriota</taxon>
        <taxon>Cyanophyceae</taxon>
        <taxon>Oscillatoriophycideae</taxon>
        <taxon>Oscillatoriales</taxon>
        <taxon>Microcoleaceae</taxon>
        <taxon>Planktothrix</taxon>
    </lineage>
</organism>